<feature type="signal peptide" evidence="1">
    <location>
        <begin position="1"/>
        <end position="20"/>
    </location>
</feature>
<dbReference type="InterPro" id="IPR036034">
    <property type="entry name" value="PDZ_sf"/>
</dbReference>
<dbReference type="InterPro" id="IPR027268">
    <property type="entry name" value="Peptidase_M4/M1_CTD_sf"/>
</dbReference>
<name>A0A175VQV5_9PEZI</name>
<accession>A0A175VQV5</accession>
<reference evidence="2 3" key="1">
    <citation type="journal article" date="2016" name="Genome Announc.">
        <title>Genome Sequence of Madurella mycetomatis mm55, Isolated from a Human Mycetoma Case in Sudan.</title>
        <authorList>
            <person name="Smit S."/>
            <person name="Derks M.F."/>
            <person name="Bervoets S."/>
            <person name="Fahal A."/>
            <person name="van Leeuwen W."/>
            <person name="van Belkum A."/>
            <person name="van de Sande W.W."/>
        </authorList>
    </citation>
    <scope>NUCLEOTIDE SEQUENCE [LARGE SCALE GENOMIC DNA]</scope>
    <source>
        <strain evidence="3">mm55</strain>
    </source>
</reference>
<dbReference type="Proteomes" id="UP000078237">
    <property type="component" value="Unassembled WGS sequence"/>
</dbReference>
<feature type="chain" id="PRO_5008043197" evidence="1">
    <location>
        <begin position="21"/>
        <end position="582"/>
    </location>
</feature>
<dbReference type="STRING" id="100816.A0A175VQV5"/>
<dbReference type="SUPFAM" id="SSF50156">
    <property type="entry name" value="PDZ domain-like"/>
    <property type="match status" value="1"/>
</dbReference>
<evidence type="ECO:0000313" key="3">
    <source>
        <dbReference type="Proteomes" id="UP000078237"/>
    </source>
</evidence>
<proteinExistence type="predicted"/>
<keyword evidence="1" id="KW-0732">Signal</keyword>
<gene>
    <name evidence="2" type="ORF">MMYC01_210037</name>
</gene>
<comment type="caution">
    <text evidence="2">The sequence shown here is derived from an EMBL/GenBank/DDBJ whole genome shotgun (WGS) entry which is preliminary data.</text>
</comment>
<evidence type="ECO:0000313" key="2">
    <source>
        <dbReference type="EMBL" id="KXX73551.1"/>
    </source>
</evidence>
<dbReference type="AlphaFoldDB" id="A0A175VQV5"/>
<dbReference type="VEuPathDB" id="FungiDB:MMYC01_210037"/>
<evidence type="ECO:0000256" key="1">
    <source>
        <dbReference type="SAM" id="SignalP"/>
    </source>
</evidence>
<sequence length="582" mass="63839">MFSRILFLLSLTALPAPSRSLPHLHISLAPILNATSLVPSVTALNITLTFPPPPDRSSPLLTLLLNSGATQTLQYPSTALHASDAAGALPLTHADETPANGNALRYYRPAPGRQPAGDRVTVQFVADPPEGLSRGNGPRIDLRRESGPEAGLVGMGEGFLPRPVVGDEEWEVTVRWELEALSSPLPEGVVVRGVSSLGEGQEVNATGVLGRVVARSYFAVGAGLRRWPSWEEAVEETREVAMYWMGELPWELGELGASVVKSTGAVKAFFGEADDPFRVFWRRGEAGYGGAGGHHSFLLEFAEGVEEEFSAEALQNLISHESVHEYALINPARQYDVWYREGVAVYYAVMAPFLAGAVDREYFVRWMNNNAQAYYTGGTTGLDWQYVLDNYWSGTQLVKTSYFRGFIYLAQVQGLISQSTNGTNGLDDVVIELYQQFKARETVQSEQFLEVLGGYIGSAAAESSFEDMKRGKLIVPSAGSLGMFGLKMVRRDVEGIELGFSESSFGRGVVVGLVPGSRAEQAGLRDGDEIVRFWVFSTAGDSLDNKMKVVVRREGQEIPVIYWPRSYERVENYEWVDGDKVE</sequence>
<protein>
    <submittedName>
        <fullName evidence="2">Protein lap1</fullName>
    </submittedName>
</protein>
<organism evidence="2 3">
    <name type="scientific">Madurella mycetomatis</name>
    <dbReference type="NCBI Taxonomy" id="100816"/>
    <lineage>
        <taxon>Eukaryota</taxon>
        <taxon>Fungi</taxon>
        <taxon>Dikarya</taxon>
        <taxon>Ascomycota</taxon>
        <taxon>Pezizomycotina</taxon>
        <taxon>Sordariomycetes</taxon>
        <taxon>Sordariomycetidae</taxon>
        <taxon>Sordariales</taxon>
        <taxon>Sordariales incertae sedis</taxon>
        <taxon>Madurella</taxon>
    </lineage>
</organism>
<dbReference type="OrthoDB" id="626167at2759"/>
<dbReference type="Gene3D" id="1.10.390.10">
    <property type="entry name" value="Neutral Protease Domain 2"/>
    <property type="match status" value="1"/>
</dbReference>
<dbReference type="EMBL" id="LCTW02000455">
    <property type="protein sequence ID" value="KXX73551.1"/>
    <property type="molecule type" value="Genomic_DNA"/>
</dbReference>
<keyword evidence="3" id="KW-1185">Reference proteome</keyword>